<dbReference type="STRING" id="1231657.A0A1Y1Y643"/>
<keyword evidence="11" id="KW-1185">Reference proteome</keyword>
<proteinExistence type="inferred from homology"/>
<evidence type="ECO:0000256" key="2">
    <source>
        <dbReference type="ARBA" id="ARBA00004240"/>
    </source>
</evidence>
<evidence type="ECO:0000256" key="1">
    <source>
        <dbReference type="ARBA" id="ARBA00004173"/>
    </source>
</evidence>
<keyword evidence="7" id="KW-0472">Membrane</keyword>
<protein>
    <submittedName>
        <fullName evidence="10">Alpha/Beta hydrolase protein</fullName>
    </submittedName>
</protein>
<dbReference type="GO" id="GO:0016787">
    <property type="term" value="F:hydrolase activity"/>
    <property type="evidence" value="ECO:0007669"/>
    <property type="project" value="UniProtKB-KW"/>
</dbReference>
<dbReference type="SUPFAM" id="SSF53474">
    <property type="entry name" value="alpha/beta-Hydrolases"/>
    <property type="match status" value="1"/>
</dbReference>
<evidence type="ECO:0000256" key="3">
    <source>
        <dbReference type="ARBA" id="ARBA00004370"/>
    </source>
</evidence>
<feature type="non-terminal residue" evidence="10">
    <location>
        <position position="1"/>
    </location>
</feature>
<dbReference type="AlphaFoldDB" id="A0A1Y1Y643"/>
<organism evidence="10 11">
    <name type="scientific">Clohesyomyces aquaticus</name>
    <dbReference type="NCBI Taxonomy" id="1231657"/>
    <lineage>
        <taxon>Eukaryota</taxon>
        <taxon>Fungi</taxon>
        <taxon>Dikarya</taxon>
        <taxon>Ascomycota</taxon>
        <taxon>Pezizomycotina</taxon>
        <taxon>Dothideomycetes</taxon>
        <taxon>Pleosporomycetidae</taxon>
        <taxon>Pleosporales</taxon>
        <taxon>Lindgomycetaceae</taxon>
        <taxon>Clohesyomyces</taxon>
    </lineage>
</organism>
<evidence type="ECO:0000256" key="5">
    <source>
        <dbReference type="ARBA" id="ARBA00022824"/>
    </source>
</evidence>
<dbReference type="PANTHER" id="PTHR48182">
    <property type="entry name" value="PROTEIN SERAC1"/>
    <property type="match status" value="1"/>
</dbReference>
<keyword evidence="10" id="KW-0378">Hydrolase</keyword>
<keyword evidence="5" id="KW-0256">Endoplasmic reticulum</keyword>
<name>A0A1Y1Y643_9PLEO</name>
<dbReference type="Pfam" id="PF05057">
    <property type="entry name" value="DUF676"/>
    <property type="match status" value="1"/>
</dbReference>
<dbReference type="InterPro" id="IPR052374">
    <property type="entry name" value="SERAC1"/>
</dbReference>
<reference evidence="10 11" key="1">
    <citation type="submission" date="2016-07" db="EMBL/GenBank/DDBJ databases">
        <title>Pervasive Adenine N6-methylation of Active Genes in Fungi.</title>
        <authorList>
            <consortium name="DOE Joint Genome Institute"/>
            <person name="Mondo S.J."/>
            <person name="Dannebaum R.O."/>
            <person name="Kuo R.C."/>
            <person name="Labutti K."/>
            <person name="Haridas S."/>
            <person name="Kuo A."/>
            <person name="Salamov A."/>
            <person name="Ahrendt S.R."/>
            <person name="Lipzen A."/>
            <person name="Sullivan W."/>
            <person name="Andreopoulos W.B."/>
            <person name="Clum A."/>
            <person name="Lindquist E."/>
            <person name="Daum C."/>
            <person name="Ramamoorthy G.K."/>
            <person name="Gryganskyi A."/>
            <person name="Culley D."/>
            <person name="Magnuson J.K."/>
            <person name="James T.Y."/>
            <person name="O'Malley M.A."/>
            <person name="Stajich J.E."/>
            <person name="Spatafora J.W."/>
            <person name="Visel A."/>
            <person name="Grigoriev I.V."/>
        </authorList>
    </citation>
    <scope>NUCLEOTIDE SEQUENCE [LARGE SCALE GENOMIC DNA]</scope>
    <source>
        <strain evidence="10 11">CBS 115471</strain>
    </source>
</reference>
<evidence type="ECO:0000259" key="9">
    <source>
        <dbReference type="Pfam" id="PF05057"/>
    </source>
</evidence>
<evidence type="ECO:0000256" key="4">
    <source>
        <dbReference type="ARBA" id="ARBA00007920"/>
    </source>
</evidence>
<feature type="region of interest" description="Disordered" evidence="8">
    <location>
        <begin position="301"/>
        <end position="328"/>
    </location>
</feature>
<dbReference type="OrthoDB" id="5086500at2759"/>
<accession>A0A1Y1Y643</accession>
<dbReference type="InterPro" id="IPR007751">
    <property type="entry name" value="DUF676_lipase-like"/>
</dbReference>
<dbReference type="Proteomes" id="UP000193144">
    <property type="component" value="Unassembled WGS sequence"/>
</dbReference>
<sequence length="328" mass="36625">SIVFVHGLRGDKIETWTKDKVCWPRDLLKDDIENARIITWGYDSMVLNAFKSASQESIFDHAENLLSDLARLRKRVPVQDTRHLELTHPDGRPLIFVGHSLGGLVIKEALIRSYEYHHNAQNARRGQIGQDTKRVIFMGTPHRGSSPAKYAELVANVAKVAFWRHPNTQLVQGLKQDSILLDKNRKSFASISKDLPIGSAFEEKGFLNMGLIVERASAAMDTFNEQVITIPENHMDMCKFSSKDDVGYQRVSDMIDDFASNAVKAQRQGTASRPSADTWEARVEPSAGTVKRAGNVLMIEPADEDDSVAYNSSQRYEGQVEVEEPGGA</sequence>
<feature type="domain" description="DUF676" evidence="9">
    <location>
        <begin position="92"/>
        <end position="185"/>
    </location>
</feature>
<evidence type="ECO:0000256" key="7">
    <source>
        <dbReference type="ARBA" id="ARBA00023136"/>
    </source>
</evidence>
<dbReference type="InterPro" id="IPR029058">
    <property type="entry name" value="AB_hydrolase_fold"/>
</dbReference>
<evidence type="ECO:0000256" key="8">
    <source>
        <dbReference type="SAM" id="MobiDB-lite"/>
    </source>
</evidence>
<evidence type="ECO:0000313" key="10">
    <source>
        <dbReference type="EMBL" id="ORX93463.1"/>
    </source>
</evidence>
<comment type="caution">
    <text evidence="10">The sequence shown here is derived from an EMBL/GenBank/DDBJ whole genome shotgun (WGS) entry which is preliminary data.</text>
</comment>
<keyword evidence="6" id="KW-0496">Mitochondrion</keyword>
<dbReference type="PANTHER" id="PTHR48182:SF2">
    <property type="entry name" value="PROTEIN SERAC1"/>
    <property type="match status" value="1"/>
</dbReference>
<comment type="similarity">
    <text evidence="4">Belongs to the putative lipase ROG1 family.</text>
</comment>
<dbReference type="GO" id="GO:0016020">
    <property type="term" value="C:membrane"/>
    <property type="evidence" value="ECO:0007669"/>
    <property type="project" value="UniProtKB-SubCell"/>
</dbReference>
<comment type="subcellular location">
    <subcellularLocation>
        <location evidence="2">Endoplasmic reticulum</location>
    </subcellularLocation>
    <subcellularLocation>
        <location evidence="3">Membrane</location>
    </subcellularLocation>
    <subcellularLocation>
        <location evidence="1">Mitochondrion</location>
    </subcellularLocation>
</comment>
<dbReference type="EMBL" id="MCFA01000340">
    <property type="protein sequence ID" value="ORX93463.1"/>
    <property type="molecule type" value="Genomic_DNA"/>
</dbReference>
<gene>
    <name evidence="10" type="ORF">BCR34DRAFT_499906</name>
</gene>
<dbReference type="GO" id="GO:0005783">
    <property type="term" value="C:endoplasmic reticulum"/>
    <property type="evidence" value="ECO:0007669"/>
    <property type="project" value="UniProtKB-SubCell"/>
</dbReference>
<dbReference type="Gene3D" id="3.40.50.1820">
    <property type="entry name" value="alpha/beta hydrolase"/>
    <property type="match status" value="1"/>
</dbReference>
<evidence type="ECO:0000256" key="6">
    <source>
        <dbReference type="ARBA" id="ARBA00023128"/>
    </source>
</evidence>
<feature type="region of interest" description="Disordered" evidence="8">
    <location>
        <begin position="266"/>
        <end position="285"/>
    </location>
</feature>
<dbReference type="GO" id="GO:0005739">
    <property type="term" value="C:mitochondrion"/>
    <property type="evidence" value="ECO:0007669"/>
    <property type="project" value="UniProtKB-SubCell"/>
</dbReference>
<evidence type="ECO:0000313" key="11">
    <source>
        <dbReference type="Proteomes" id="UP000193144"/>
    </source>
</evidence>